<organism evidence="1 2">
    <name type="scientific">Pleurodeles waltl</name>
    <name type="common">Iberian ribbed newt</name>
    <dbReference type="NCBI Taxonomy" id="8319"/>
    <lineage>
        <taxon>Eukaryota</taxon>
        <taxon>Metazoa</taxon>
        <taxon>Chordata</taxon>
        <taxon>Craniata</taxon>
        <taxon>Vertebrata</taxon>
        <taxon>Euteleostomi</taxon>
        <taxon>Amphibia</taxon>
        <taxon>Batrachia</taxon>
        <taxon>Caudata</taxon>
        <taxon>Salamandroidea</taxon>
        <taxon>Salamandridae</taxon>
        <taxon>Pleurodelinae</taxon>
        <taxon>Pleurodeles</taxon>
    </lineage>
</organism>
<reference evidence="1" key="1">
    <citation type="journal article" date="2022" name="bioRxiv">
        <title>Sequencing and chromosome-scale assembly of the giantPleurodeles waltlgenome.</title>
        <authorList>
            <person name="Brown T."/>
            <person name="Elewa A."/>
            <person name="Iarovenko S."/>
            <person name="Subramanian E."/>
            <person name="Araus A.J."/>
            <person name="Petzold A."/>
            <person name="Susuki M."/>
            <person name="Suzuki K.-i.T."/>
            <person name="Hayashi T."/>
            <person name="Toyoda A."/>
            <person name="Oliveira C."/>
            <person name="Osipova E."/>
            <person name="Leigh N.D."/>
            <person name="Simon A."/>
            <person name="Yun M.H."/>
        </authorList>
    </citation>
    <scope>NUCLEOTIDE SEQUENCE</scope>
    <source>
        <strain evidence="1">20211129_DDA</strain>
        <tissue evidence="1">Liver</tissue>
    </source>
</reference>
<dbReference type="PANTHER" id="PTHR15682">
    <property type="entry name" value="UNHEALTHY RIBOSOME BIOGENESIS PROTEIN 2 HOMOLOG"/>
    <property type="match status" value="1"/>
</dbReference>
<dbReference type="GO" id="GO:0005730">
    <property type="term" value="C:nucleolus"/>
    <property type="evidence" value="ECO:0007669"/>
    <property type="project" value="TreeGrafter"/>
</dbReference>
<dbReference type="InterPro" id="IPR052609">
    <property type="entry name" value="Ribosome_Biogenesis_Reg"/>
</dbReference>
<sequence>MAALYSGIHLKLKSPRTSWQDKLKIAHFAWISEQCFVPNKEQVLLDWVSHALTGNNSKKLDLDDGVVEKLWAYFDSIVNSRKLKQLLKEGKTINLRFAIAQVINDRISSFFTLKAENTIYTVLSCCKAILSNPALTVVYTAKCELMVELLSRLCHVACQQLISVHPLIPQVFDVLNLTFSQYLLIQRQQVNVHRVFGHMIEHLLQHCLLLRHLLSSRTWVRDEDSKIRHQLSKDIRNKLEAVLLSGLFQAELVSFYKEELLLGKEQVDKRGSIKNIFAPVHTLLNKLFDFNDCEECICTDVVANSVPLLYKLFLNSYCKEGNQLICFYMVARLFDCVQITHQVETGGRLPLLNWNLSLHAAEQLLNYVLDHDIYNIAVDRIQHEETQFKFYRKLAEILVNNSQPSVPAWFRCLRALVLLNHLIVEPDLDDIISSAWIDANITEIRVRKAQEVLITTLFQTYTKLRQFPKLFEEVLDVICRPAAEDLREPILWYSLPLMVSECLLELPPNQLLDIWESVLLKCSTLILPDIKDDSDMSLKLLSMSSILHFILFNMKSLDNTTPVPVIHRTWKLMEKILKDLIRPLLNLHQGYFAKEIPPLWLEKASDSALLLSHTWVEVNTVLTLNCSKYDSAVGDWAIPAIIPMKSWDFTILIPDVHCWKNVVKNSCQVNSMSKYCLELLSLQKMKKILMQFDISSETSCQSLQNAASFIFHSGTICLMDGQHDSWSCSASSVNPRNYPVAHWHLIISHLSVLVPYIPTDVLHSVADVLLQTWLSAEVANNLESPNLCATIENVSVNLLHSSDWLEICGLRCAILTCLIRECAQIICNNKEDVLCDVLIQLSMNIEHWKNGSSFSKLTLDVDLDCEERPLKNVLSVSWETMKSVSESILLSSKKGSSIFLDEDQLTHLDSLLNIIYKLKPDSFMPVDLVRCFLLLLSLAARVRGTSSCTKTKTLQFHKKNFHLLTLLQSANYAVYLFKTVHASDFLKMVMDSLFAASNDFCAWEQSHDWFDLLLTTQMYFEHFFQNILNRKQSLLINVEKCSYFLANCRPYLETTSKKKSKQWSQQAGQLLIVALGSMCRVTVPYLQKQVDESTSETVATLLQGTIHQMGTVIHITLHETISQPLVPPFFVKCVTTLLETELSLVSYWSTTVRKSSNKNFDVCQHKVELQHTELYRVFYSQTVNVLQSIEEHFQFVKAALQFFTFYCSVPEEQQEKERTVTCIFSTLQKLLAGHWITIPIIQSLEPDLIGLLGQLLNTCAREEFCTMMKLVLHKIDVKNLWKKSVKEVLSAVTIVKLMISCQLSRDSEMRFWSTVPQIMTGLGLLTMEACHNQSLISVLTVPILDLVAYMLMKGEGILQSPHHVTLAFNILLSVSFDRLHQDDYYNVFHGSHKVLFSILQYHTKVMLRAVASFLNCFNRLVTSVMHEGRQGEKGMAPLSLCAIVDYCRKEKFKWSLI</sequence>
<protein>
    <recommendedName>
        <fullName evidence="3">Unhealthy ribosome biogenesis protein 2 homolog</fullName>
    </recommendedName>
</protein>
<name>A0AAV7RP56_PLEWA</name>
<dbReference type="GO" id="GO:0042254">
    <property type="term" value="P:ribosome biogenesis"/>
    <property type="evidence" value="ECO:0007669"/>
    <property type="project" value="TreeGrafter"/>
</dbReference>
<keyword evidence="2" id="KW-1185">Reference proteome</keyword>
<accession>A0AAV7RP56</accession>
<evidence type="ECO:0008006" key="3">
    <source>
        <dbReference type="Google" id="ProtNLM"/>
    </source>
</evidence>
<evidence type="ECO:0000313" key="1">
    <source>
        <dbReference type="EMBL" id="KAJ1153728.1"/>
    </source>
</evidence>
<proteinExistence type="predicted"/>
<gene>
    <name evidence="1" type="ORF">NDU88_006486</name>
</gene>
<evidence type="ECO:0000313" key="2">
    <source>
        <dbReference type="Proteomes" id="UP001066276"/>
    </source>
</evidence>
<dbReference type="EMBL" id="JANPWB010000009">
    <property type="protein sequence ID" value="KAJ1153728.1"/>
    <property type="molecule type" value="Genomic_DNA"/>
</dbReference>
<dbReference type="Proteomes" id="UP001066276">
    <property type="component" value="Chromosome 5"/>
</dbReference>
<dbReference type="PANTHER" id="PTHR15682:SF2">
    <property type="entry name" value="UNHEALTHY RIBOSOME BIOGENESIS PROTEIN 2 HOMOLOG"/>
    <property type="match status" value="1"/>
</dbReference>
<comment type="caution">
    <text evidence="1">The sequence shown here is derived from an EMBL/GenBank/DDBJ whole genome shotgun (WGS) entry which is preliminary data.</text>
</comment>